<dbReference type="EMBL" id="MLYV02000256">
    <property type="protein sequence ID" value="PSS29763.1"/>
    <property type="molecule type" value="Genomic_DNA"/>
</dbReference>
<feature type="compositionally biased region" description="Polar residues" evidence="1">
    <location>
        <begin position="232"/>
        <end position="247"/>
    </location>
</feature>
<proteinExistence type="predicted"/>
<feature type="compositionally biased region" description="Polar residues" evidence="1">
    <location>
        <begin position="148"/>
        <end position="166"/>
    </location>
</feature>
<feature type="region of interest" description="Disordered" evidence="1">
    <location>
        <begin position="140"/>
        <end position="286"/>
    </location>
</feature>
<comment type="caution">
    <text evidence="2">The sequence shown here is derived from an EMBL/GenBank/DDBJ whole genome shotgun (WGS) entry which is preliminary data.</text>
</comment>
<reference evidence="2 3" key="1">
    <citation type="submission" date="2018-02" db="EMBL/GenBank/DDBJ databases">
        <title>Genome sequence of the basidiomycete white-rot fungus Phlebia centrifuga.</title>
        <authorList>
            <person name="Granchi Z."/>
            <person name="Peng M."/>
            <person name="de Vries R.P."/>
            <person name="Hilden K."/>
            <person name="Makela M.R."/>
            <person name="Grigoriev I."/>
            <person name="Riley R."/>
        </authorList>
    </citation>
    <scope>NUCLEOTIDE SEQUENCE [LARGE SCALE GENOMIC DNA]</scope>
    <source>
        <strain evidence="2 3">FBCC195</strain>
    </source>
</reference>
<sequence length="286" mass="30816">MSKVDPRKLAKVDEHTTLLLEAARQEADPNVAGRVQRSATLRSRHSRHSRQSGVARASGQSDRGLGGRVIPPETHLAEDNGAYDVDQPDADAESDPEEETRHIVEKTEEPGLDSLRGTFGAIGTIIRAKRRAIALSAASAARNSRSSLSQHSQGAARSPRASTSTRPGWGTGHWTTPKGSRFLPVKEDQDVEKGEVVEVEVHDEKGDAVPMKAQSSASILSTSPSTRDYPASPTSIPLHTLRSQSTLRSEKDTVLSGETSRSLVHGEEDTKQTLGIDNIGEQTHES</sequence>
<feature type="compositionally biased region" description="Basic and acidic residues" evidence="1">
    <location>
        <begin position="99"/>
        <end position="109"/>
    </location>
</feature>
<gene>
    <name evidence="2" type="ORF">PHLCEN_2v2911</name>
</gene>
<feature type="compositionally biased region" description="Basic and acidic residues" evidence="1">
    <location>
        <begin position="184"/>
        <end position="207"/>
    </location>
</feature>
<evidence type="ECO:0000313" key="3">
    <source>
        <dbReference type="Proteomes" id="UP000186601"/>
    </source>
</evidence>
<feature type="compositionally biased region" description="Acidic residues" evidence="1">
    <location>
        <begin position="86"/>
        <end position="98"/>
    </location>
</feature>
<accession>A0A2R6RIB2</accession>
<organism evidence="2 3">
    <name type="scientific">Hermanssonia centrifuga</name>
    <dbReference type="NCBI Taxonomy" id="98765"/>
    <lineage>
        <taxon>Eukaryota</taxon>
        <taxon>Fungi</taxon>
        <taxon>Dikarya</taxon>
        <taxon>Basidiomycota</taxon>
        <taxon>Agaricomycotina</taxon>
        <taxon>Agaricomycetes</taxon>
        <taxon>Polyporales</taxon>
        <taxon>Meruliaceae</taxon>
        <taxon>Hermanssonia</taxon>
    </lineage>
</organism>
<keyword evidence="3" id="KW-1185">Reference proteome</keyword>
<dbReference type="Proteomes" id="UP000186601">
    <property type="component" value="Unassembled WGS sequence"/>
</dbReference>
<evidence type="ECO:0000313" key="2">
    <source>
        <dbReference type="EMBL" id="PSS29763.1"/>
    </source>
</evidence>
<feature type="compositionally biased region" description="Low complexity" evidence="1">
    <location>
        <begin position="215"/>
        <end position="225"/>
    </location>
</feature>
<dbReference type="AlphaFoldDB" id="A0A2R6RIB2"/>
<name>A0A2R6RIB2_9APHY</name>
<feature type="region of interest" description="Disordered" evidence="1">
    <location>
        <begin position="21"/>
        <end position="115"/>
    </location>
</feature>
<protein>
    <submittedName>
        <fullName evidence="2">Uncharacterized protein</fullName>
    </submittedName>
</protein>
<evidence type="ECO:0000256" key="1">
    <source>
        <dbReference type="SAM" id="MobiDB-lite"/>
    </source>
</evidence>